<protein>
    <submittedName>
        <fullName evidence="8">MFS transporter</fullName>
    </submittedName>
</protein>
<sequence length="389" mass="40400">MSAAPRVNIWLIALAGFASGIGMRMVDPLLPMIAGDFGVQTSQAAILIAAFQLTYGGSQLGTGLIGDRFGKLRLAAISLLAFGIVSILGEFAGGLNELVWMRMIAGLASGAIIPMLMAHIGDTVPYNERQAVLGQFLMGNVMAQLLGGPMSGLIGEHFGWRGTFICFGAFTASIGLVLMALLGRSMLAPMGTGGAGGFAGYARLLKSPFARRLMLAAALDGALLMGGAFPFIPSFLIEDFHLSAAWAGLIVASFGLGAMIYSRMARRLVGRLGESNLLVMGGLGLAICLFITAAAPHWGVILVAEIASGFLFYSFHGVLQARGTEALPDSRATSMAAFAMSLFLGQSLGALVFAGVMAMAGYRAAFALAGLGMVAVAFWCRQAPVREAA</sequence>
<evidence type="ECO:0000259" key="7">
    <source>
        <dbReference type="PROSITE" id="PS50850"/>
    </source>
</evidence>
<evidence type="ECO:0000256" key="2">
    <source>
        <dbReference type="ARBA" id="ARBA00022475"/>
    </source>
</evidence>
<dbReference type="InterPro" id="IPR050189">
    <property type="entry name" value="MFS_Efflux_Transporters"/>
</dbReference>
<evidence type="ECO:0000256" key="5">
    <source>
        <dbReference type="ARBA" id="ARBA00023136"/>
    </source>
</evidence>
<feature type="transmembrane region" description="Helical" evidence="6">
    <location>
        <begin position="160"/>
        <end position="182"/>
    </location>
</feature>
<feature type="transmembrane region" description="Helical" evidence="6">
    <location>
        <begin position="301"/>
        <end position="321"/>
    </location>
</feature>
<dbReference type="InterPro" id="IPR011701">
    <property type="entry name" value="MFS"/>
</dbReference>
<keyword evidence="2" id="KW-1003">Cell membrane</keyword>
<feature type="transmembrane region" description="Helical" evidence="6">
    <location>
        <begin position="213"/>
        <end position="232"/>
    </location>
</feature>
<dbReference type="GO" id="GO:0022857">
    <property type="term" value="F:transmembrane transporter activity"/>
    <property type="evidence" value="ECO:0007669"/>
    <property type="project" value="InterPro"/>
</dbReference>
<dbReference type="GO" id="GO:0005886">
    <property type="term" value="C:plasma membrane"/>
    <property type="evidence" value="ECO:0007669"/>
    <property type="project" value="UniProtKB-SubCell"/>
</dbReference>
<gene>
    <name evidence="8" type="ORF">EOD42_02275</name>
</gene>
<feature type="transmembrane region" description="Helical" evidence="6">
    <location>
        <begin position="46"/>
        <end position="65"/>
    </location>
</feature>
<feature type="transmembrane region" description="Helical" evidence="6">
    <location>
        <begin position="7"/>
        <end position="26"/>
    </location>
</feature>
<evidence type="ECO:0000313" key="9">
    <source>
        <dbReference type="Proteomes" id="UP000282957"/>
    </source>
</evidence>
<dbReference type="EMBL" id="SACL01000001">
    <property type="protein sequence ID" value="RVT98958.1"/>
    <property type="molecule type" value="Genomic_DNA"/>
</dbReference>
<reference evidence="8 9" key="1">
    <citation type="submission" date="2019-01" db="EMBL/GenBank/DDBJ databases">
        <authorList>
            <person name="Chen W.-M."/>
        </authorList>
    </citation>
    <scope>NUCLEOTIDE SEQUENCE [LARGE SCALE GENOMIC DNA]</scope>
    <source>
        <strain evidence="8 9">CCP-6</strain>
    </source>
</reference>
<dbReference type="PANTHER" id="PTHR43124:SF3">
    <property type="entry name" value="CHLORAMPHENICOL EFFLUX PUMP RV0191"/>
    <property type="match status" value="1"/>
</dbReference>
<dbReference type="Pfam" id="PF07690">
    <property type="entry name" value="MFS_1"/>
    <property type="match status" value="1"/>
</dbReference>
<feature type="transmembrane region" description="Helical" evidence="6">
    <location>
        <begin position="360"/>
        <end position="380"/>
    </location>
</feature>
<feature type="transmembrane region" description="Helical" evidence="6">
    <location>
        <begin position="244"/>
        <end position="264"/>
    </location>
</feature>
<evidence type="ECO:0000256" key="4">
    <source>
        <dbReference type="ARBA" id="ARBA00022989"/>
    </source>
</evidence>
<dbReference type="Gene3D" id="1.20.1250.20">
    <property type="entry name" value="MFS general substrate transporter like domains"/>
    <property type="match status" value="1"/>
</dbReference>
<dbReference type="AlphaFoldDB" id="A0A437MMR9"/>
<keyword evidence="9" id="KW-1185">Reference proteome</keyword>
<feature type="transmembrane region" description="Helical" evidence="6">
    <location>
        <begin position="132"/>
        <end position="154"/>
    </location>
</feature>
<dbReference type="SUPFAM" id="SSF103473">
    <property type="entry name" value="MFS general substrate transporter"/>
    <property type="match status" value="1"/>
</dbReference>
<evidence type="ECO:0000256" key="6">
    <source>
        <dbReference type="SAM" id="Phobius"/>
    </source>
</evidence>
<feature type="transmembrane region" description="Helical" evidence="6">
    <location>
        <begin position="333"/>
        <end position="354"/>
    </location>
</feature>
<dbReference type="InterPro" id="IPR020846">
    <property type="entry name" value="MFS_dom"/>
</dbReference>
<comment type="subcellular location">
    <subcellularLocation>
        <location evidence="1">Cell membrane</location>
        <topology evidence="1">Multi-pass membrane protein</topology>
    </subcellularLocation>
</comment>
<dbReference type="CDD" id="cd17324">
    <property type="entry name" value="MFS_NepI_like"/>
    <property type="match status" value="1"/>
</dbReference>
<feature type="domain" description="Major facilitator superfamily (MFS) profile" evidence="7">
    <location>
        <begin position="8"/>
        <end position="387"/>
    </location>
</feature>
<dbReference type="PROSITE" id="PS50850">
    <property type="entry name" value="MFS"/>
    <property type="match status" value="1"/>
</dbReference>
<dbReference type="OrthoDB" id="7930524at2"/>
<evidence type="ECO:0000313" key="8">
    <source>
        <dbReference type="EMBL" id="RVT98958.1"/>
    </source>
</evidence>
<organism evidence="8 9">
    <name type="scientific">Rhodovarius crocodyli</name>
    <dbReference type="NCBI Taxonomy" id="1979269"/>
    <lineage>
        <taxon>Bacteria</taxon>
        <taxon>Pseudomonadati</taxon>
        <taxon>Pseudomonadota</taxon>
        <taxon>Alphaproteobacteria</taxon>
        <taxon>Acetobacterales</taxon>
        <taxon>Roseomonadaceae</taxon>
        <taxon>Rhodovarius</taxon>
    </lineage>
</organism>
<keyword evidence="5 6" id="KW-0472">Membrane</keyword>
<dbReference type="Proteomes" id="UP000282957">
    <property type="component" value="Unassembled WGS sequence"/>
</dbReference>
<keyword evidence="3 6" id="KW-0812">Transmembrane</keyword>
<evidence type="ECO:0000256" key="1">
    <source>
        <dbReference type="ARBA" id="ARBA00004651"/>
    </source>
</evidence>
<name>A0A437MMR9_9PROT</name>
<accession>A0A437MMR9</accession>
<keyword evidence="4 6" id="KW-1133">Transmembrane helix</keyword>
<dbReference type="InterPro" id="IPR036259">
    <property type="entry name" value="MFS_trans_sf"/>
</dbReference>
<dbReference type="PANTHER" id="PTHR43124">
    <property type="entry name" value="PURINE EFFLUX PUMP PBUE"/>
    <property type="match status" value="1"/>
</dbReference>
<feature type="transmembrane region" description="Helical" evidence="6">
    <location>
        <begin position="276"/>
        <end position="295"/>
    </location>
</feature>
<proteinExistence type="predicted"/>
<comment type="caution">
    <text evidence="8">The sequence shown here is derived from an EMBL/GenBank/DDBJ whole genome shotgun (WGS) entry which is preliminary data.</text>
</comment>
<evidence type="ECO:0000256" key="3">
    <source>
        <dbReference type="ARBA" id="ARBA00022692"/>
    </source>
</evidence>
<feature type="transmembrane region" description="Helical" evidence="6">
    <location>
        <begin position="72"/>
        <end position="93"/>
    </location>
</feature>
<dbReference type="RefSeq" id="WP_127785510.1">
    <property type="nucleotide sequence ID" value="NZ_SACL01000001.1"/>
</dbReference>
<feature type="transmembrane region" description="Helical" evidence="6">
    <location>
        <begin position="99"/>
        <end position="120"/>
    </location>
</feature>